<dbReference type="EMBL" id="PEMN01000084">
    <property type="protein sequence ID" value="RTI19205.1"/>
    <property type="molecule type" value="Genomic_DNA"/>
</dbReference>
<evidence type="ECO:0008006" key="3">
    <source>
        <dbReference type="Google" id="ProtNLM"/>
    </source>
</evidence>
<name>A0A430V5K3_THESC</name>
<dbReference type="RefSeq" id="WP_126206484.1">
    <property type="nucleotide sequence ID" value="NZ_PEMF01000096.1"/>
</dbReference>
<proteinExistence type="predicted"/>
<protein>
    <recommendedName>
        <fullName evidence="3">RNA ligase</fullName>
    </recommendedName>
</protein>
<comment type="caution">
    <text evidence="1">The sequence shown here is derived from an EMBL/GenBank/DDBJ whole genome shotgun (WGS) entry which is preliminary data.</text>
</comment>
<evidence type="ECO:0000313" key="2">
    <source>
        <dbReference type="Proteomes" id="UP000288073"/>
    </source>
</evidence>
<sequence length="374" mass="42433">MWGSPPPLKRALELAARPPFQVRREGGLVLISYQEKGGFSEIPWDREARELRGIVYAEDTGEALSRPFHRFFNLGDPRCAFPPGRPLAAGDLLAPKVDGRLLQVFAYRGTPWFASRGSLRLSEVEEDSRRKAWTPDHDVLVQRAFAALGPVTLLFEVVDPERPVVERPREAAVVLLAVRHIPTGRYWFPGASPELEALLADLDLPRLSWRPAGEGTLGELHQRVRPEGEREGYVLWLAEGDFVKLKTDWALGFTRKRQSFRKRLQEFAQALLEDRLDDLLAGGADEPESQRIFLRLYRRLQGLVAQATALAGEARDLSRKEAYALFEERLGSSRFLLDLALRAHEGGEDRAWSRLKDVLRKKGPEFLEVLWEEA</sequence>
<reference evidence="1 2" key="1">
    <citation type="journal article" date="2019" name="Extremophiles">
        <title>Biogeography of thermophiles and predominance of Thermus scotoductus in domestic water heaters.</title>
        <authorList>
            <person name="Wilpiszeski R.L."/>
            <person name="Zhang Z."/>
            <person name="House C.H."/>
        </authorList>
    </citation>
    <scope>NUCLEOTIDE SEQUENCE [LARGE SCALE GENOMIC DNA]</scope>
    <source>
        <strain evidence="1 2">10_S10</strain>
    </source>
</reference>
<gene>
    <name evidence="1" type="ORF">CSW23_03580</name>
</gene>
<dbReference type="Proteomes" id="UP000288073">
    <property type="component" value="Unassembled WGS sequence"/>
</dbReference>
<dbReference type="AlphaFoldDB" id="A0A430V5K3"/>
<accession>A0A430V5K3</accession>
<organism evidence="1 2">
    <name type="scientific">Thermus scotoductus</name>
    <dbReference type="NCBI Taxonomy" id="37636"/>
    <lineage>
        <taxon>Bacteria</taxon>
        <taxon>Thermotogati</taxon>
        <taxon>Deinococcota</taxon>
        <taxon>Deinococci</taxon>
        <taxon>Thermales</taxon>
        <taxon>Thermaceae</taxon>
        <taxon>Thermus</taxon>
    </lineage>
</organism>
<evidence type="ECO:0000313" key="1">
    <source>
        <dbReference type="EMBL" id="RTI19205.1"/>
    </source>
</evidence>